<dbReference type="SUPFAM" id="SSF102114">
    <property type="entry name" value="Radical SAM enzymes"/>
    <property type="match status" value="1"/>
</dbReference>
<dbReference type="InterPro" id="IPR007197">
    <property type="entry name" value="rSAM"/>
</dbReference>
<name>A0A832RX62_9EURY</name>
<dbReference type="PANTHER" id="PTHR43787:SF11">
    <property type="entry name" value="UPF0026 PROTEIN SLR1464"/>
    <property type="match status" value="1"/>
</dbReference>
<dbReference type="SFLD" id="SFLDG01083">
    <property type="entry name" value="Uncharacterised_Radical_SAM_Su"/>
    <property type="match status" value="1"/>
</dbReference>
<dbReference type="SFLD" id="SFLDS00029">
    <property type="entry name" value="Radical_SAM"/>
    <property type="match status" value="1"/>
</dbReference>
<feature type="domain" description="Radical SAM core" evidence="7">
    <location>
        <begin position="10"/>
        <end position="236"/>
    </location>
</feature>
<keyword evidence="2" id="KW-0004">4Fe-4S</keyword>
<dbReference type="InterPro" id="IPR036390">
    <property type="entry name" value="WH_DNA-bd_sf"/>
</dbReference>
<dbReference type="SUPFAM" id="SSF46785">
    <property type="entry name" value="Winged helix' DNA-binding domain"/>
    <property type="match status" value="1"/>
</dbReference>
<comment type="cofactor">
    <cofactor evidence="1">
        <name>[4Fe-4S] cluster</name>
        <dbReference type="ChEBI" id="CHEBI:49883"/>
    </cofactor>
</comment>
<dbReference type="InterPro" id="IPR058240">
    <property type="entry name" value="rSAM_sf"/>
</dbReference>
<protein>
    <submittedName>
        <fullName evidence="8">Radical SAM protein</fullName>
    </submittedName>
</protein>
<dbReference type="InterPro" id="IPR013785">
    <property type="entry name" value="Aldolase_TIM"/>
</dbReference>
<dbReference type="AlphaFoldDB" id="A0A832RX62"/>
<evidence type="ECO:0000256" key="2">
    <source>
        <dbReference type="ARBA" id="ARBA00022485"/>
    </source>
</evidence>
<dbReference type="CDD" id="cd01335">
    <property type="entry name" value="Radical_SAM"/>
    <property type="match status" value="1"/>
</dbReference>
<dbReference type="Proteomes" id="UP000600363">
    <property type="component" value="Unassembled WGS sequence"/>
</dbReference>
<organism evidence="8 9">
    <name type="scientific">Methermicoccus shengliensis</name>
    <dbReference type="NCBI Taxonomy" id="660064"/>
    <lineage>
        <taxon>Archaea</taxon>
        <taxon>Methanobacteriati</taxon>
        <taxon>Methanobacteriota</taxon>
        <taxon>Stenosarchaea group</taxon>
        <taxon>Methanomicrobia</taxon>
        <taxon>Methanosarcinales</taxon>
        <taxon>Methermicoccaceae</taxon>
        <taxon>Methermicoccus</taxon>
    </lineage>
</organism>
<reference evidence="8" key="1">
    <citation type="journal article" date="2020" name="bioRxiv">
        <title>A rank-normalized archaeal taxonomy based on genome phylogeny resolves widespread incomplete and uneven classifications.</title>
        <authorList>
            <person name="Rinke C."/>
            <person name="Chuvochina M."/>
            <person name="Mussig A.J."/>
            <person name="Chaumeil P.-A."/>
            <person name="Waite D.W."/>
            <person name="Whitman W.B."/>
            <person name="Parks D.H."/>
            <person name="Hugenholtz P."/>
        </authorList>
    </citation>
    <scope>NUCLEOTIDE SEQUENCE</scope>
    <source>
        <strain evidence="8">UBA12518</strain>
    </source>
</reference>
<evidence type="ECO:0000256" key="5">
    <source>
        <dbReference type="ARBA" id="ARBA00023004"/>
    </source>
</evidence>
<evidence type="ECO:0000256" key="4">
    <source>
        <dbReference type="ARBA" id="ARBA00022723"/>
    </source>
</evidence>
<dbReference type="PANTHER" id="PTHR43787">
    <property type="entry name" value="FEMO COFACTOR BIOSYNTHESIS PROTEIN NIFB-RELATED"/>
    <property type="match status" value="1"/>
</dbReference>
<gene>
    <name evidence="8" type="ORF">HA299_06365</name>
</gene>
<comment type="caution">
    <text evidence="8">The sequence shown here is derived from an EMBL/GenBank/DDBJ whole genome shotgun (WGS) entry which is preliminary data.</text>
</comment>
<dbReference type="EMBL" id="DUIH01000021">
    <property type="protein sequence ID" value="HIH70215.1"/>
    <property type="molecule type" value="Genomic_DNA"/>
</dbReference>
<evidence type="ECO:0000313" key="8">
    <source>
        <dbReference type="EMBL" id="HIH70215.1"/>
    </source>
</evidence>
<dbReference type="Pfam" id="PF04055">
    <property type="entry name" value="Radical_SAM"/>
    <property type="match status" value="1"/>
</dbReference>
<evidence type="ECO:0000259" key="7">
    <source>
        <dbReference type="PROSITE" id="PS51918"/>
    </source>
</evidence>
<dbReference type="GO" id="GO:0051539">
    <property type="term" value="F:4 iron, 4 sulfur cluster binding"/>
    <property type="evidence" value="ECO:0007669"/>
    <property type="project" value="UniProtKB-KW"/>
</dbReference>
<proteinExistence type="predicted"/>
<keyword evidence="5" id="KW-0408">Iron</keyword>
<sequence>MYVYGPVPSKRLGASLGLDIIPRLTCTFNCVYCQLGSKKHVVSGPEGIAFPSASKVLCELEGVLSQCPRVDYITAAGSGEPTLNPELGALIEGIRELTDVPCALITNSSLLTRPSVFEAACKFDVVLPSLDGGDEGTLKRVNRPARGIRLENVLTALRRLSAEQRVWLEVMLIEGGVSNTTPTSLEHLISCIATIQPAEVHLNTPTRPPAERYVRALEPSRLREIAIKIESECSVPTKIVPEAEPEAEVVHAQGRLELILGMLRIRPCTLDDLMAATGLNDKELLKHLSVLLSDGRVSMRMLEGKRFYVAEGA</sequence>
<keyword evidence="3" id="KW-0949">S-adenosyl-L-methionine</keyword>
<dbReference type="PROSITE" id="PS51918">
    <property type="entry name" value="RADICAL_SAM"/>
    <property type="match status" value="1"/>
</dbReference>
<evidence type="ECO:0000256" key="6">
    <source>
        <dbReference type="ARBA" id="ARBA00023014"/>
    </source>
</evidence>
<evidence type="ECO:0000313" key="9">
    <source>
        <dbReference type="Proteomes" id="UP000600363"/>
    </source>
</evidence>
<dbReference type="RefSeq" id="WP_042684724.1">
    <property type="nucleotide sequence ID" value="NZ_DUIH01000021.1"/>
</dbReference>
<evidence type="ECO:0000256" key="1">
    <source>
        <dbReference type="ARBA" id="ARBA00001966"/>
    </source>
</evidence>
<accession>A0A832RX62</accession>
<keyword evidence="6" id="KW-0411">Iron-sulfur</keyword>
<dbReference type="InterPro" id="IPR040084">
    <property type="entry name" value="GTPase_Obg"/>
</dbReference>
<dbReference type="GO" id="GO:0003824">
    <property type="term" value="F:catalytic activity"/>
    <property type="evidence" value="ECO:0007669"/>
    <property type="project" value="InterPro"/>
</dbReference>
<dbReference type="Gene3D" id="3.20.20.70">
    <property type="entry name" value="Aldolase class I"/>
    <property type="match status" value="1"/>
</dbReference>
<dbReference type="GO" id="GO:0046872">
    <property type="term" value="F:metal ion binding"/>
    <property type="evidence" value="ECO:0007669"/>
    <property type="project" value="UniProtKB-KW"/>
</dbReference>
<keyword evidence="4" id="KW-0479">Metal-binding</keyword>
<evidence type="ECO:0000256" key="3">
    <source>
        <dbReference type="ARBA" id="ARBA00022691"/>
    </source>
</evidence>